<dbReference type="eggNOG" id="COG3706">
    <property type="taxonomic scope" value="Bacteria"/>
</dbReference>
<dbReference type="EMBL" id="AAOF01000019">
    <property type="protein sequence ID" value="EAR20565.1"/>
    <property type="molecule type" value="Genomic_DNA"/>
</dbReference>
<dbReference type="InterPro" id="IPR043128">
    <property type="entry name" value="Rev_trsase/Diguanyl_cyclase"/>
</dbReference>
<feature type="transmembrane region" description="Helical" evidence="3">
    <location>
        <begin position="21"/>
        <end position="40"/>
    </location>
</feature>
<dbReference type="Gene3D" id="3.30.70.270">
    <property type="match status" value="1"/>
</dbReference>
<dbReference type="AlphaFoldDB" id="A4BUJ9"/>
<feature type="transmembrane region" description="Helical" evidence="3">
    <location>
        <begin position="103"/>
        <end position="119"/>
    </location>
</feature>
<dbReference type="Proteomes" id="UP000003374">
    <property type="component" value="Unassembled WGS sequence"/>
</dbReference>
<dbReference type="InterPro" id="IPR050469">
    <property type="entry name" value="Diguanylate_Cyclase"/>
</dbReference>
<evidence type="ECO:0000313" key="5">
    <source>
        <dbReference type="EMBL" id="EAR20565.1"/>
    </source>
</evidence>
<dbReference type="NCBIfam" id="TIGR00254">
    <property type="entry name" value="GGDEF"/>
    <property type="match status" value="1"/>
</dbReference>
<feature type="transmembrane region" description="Helical" evidence="3">
    <location>
        <begin position="46"/>
        <end position="67"/>
    </location>
</feature>
<accession>A4BUJ9</accession>
<dbReference type="InterPro" id="IPR029787">
    <property type="entry name" value="Nucleotide_cyclase"/>
</dbReference>
<keyword evidence="3" id="KW-1133">Transmembrane helix</keyword>
<feature type="transmembrane region" description="Helical" evidence="3">
    <location>
        <begin position="158"/>
        <end position="178"/>
    </location>
</feature>
<comment type="caution">
    <text evidence="5">The sequence shown here is derived from an EMBL/GenBank/DDBJ whole genome shotgun (WGS) entry which is preliminary data.</text>
</comment>
<feature type="domain" description="GGDEF" evidence="4">
    <location>
        <begin position="233"/>
        <end position="365"/>
    </location>
</feature>
<dbReference type="EC" id="2.7.7.65" evidence="1"/>
<sequence>MTLFEIIPRYDRNQALRVKRFLMAGLVYAVIIGLLALYVLQGFMDFRNWLLTIAAIFAVNSIVFLILRSGRNERWHDPSLTGFQMVAACLLMTLTLIEVNTGRGALLLLYVVLLLFGVFRLRTRQFMALGLFALLCYGGVIAFVYYRHPESTDLPVELLQWLAFAVLVPCGGFFAGYVGRLRQQMREYQVALQQAREKAHDLAVYDELTGVNNRRNILCLLEQERVRSDRLGLPFSVCMLDLDEFGRVNQQFGYSAGDQVLCQVAHGLTRVLRAVDELGRYSGEEFLIIMPDTQEVAAAEQAERLREQVENCRFKGLDPSLRLTPSIGVSDYQPGEGLWAVIGRARWAADKAFARGGNQTLICSREPPDSLSAP</sequence>
<dbReference type="InterPro" id="IPR000160">
    <property type="entry name" value="GGDEF_dom"/>
</dbReference>
<evidence type="ECO:0000256" key="1">
    <source>
        <dbReference type="ARBA" id="ARBA00012528"/>
    </source>
</evidence>
<protein>
    <recommendedName>
        <fullName evidence="1">diguanylate cyclase</fullName>
        <ecNumber evidence="1">2.7.7.65</ecNumber>
    </recommendedName>
</protein>
<dbReference type="PROSITE" id="PS50887">
    <property type="entry name" value="GGDEF"/>
    <property type="match status" value="1"/>
</dbReference>
<keyword evidence="6" id="KW-1185">Reference proteome</keyword>
<dbReference type="HOGENOM" id="CLU_000445_11_1_6"/>
<name>A4BUJ9_9GAMM</name>
<dbReference type="GO" id="GO:0052621">
    <property type="term" value="F:diguanylate cyclase activity"/>
    <property type="evidence" value="ECO:0007669"/>
    <property type="project" value="UniProtKB-EC"/>
</dbReference>
<evidence type="ECO:0000256" key="3">
    <source>
        <dbReference type="SAM" id="Phobius"/>
    </source>
</evidence>
<evidence type="ECO:0000313" key="6">
    <source>
        <dbReference type="Proteomes" id="UP000003374"/>
    </source>
</evidence>
<evidence type="ECO:0000259" key="4">
    <source>
        <dbReference type="PROSITE" id="PS50887"/>
    </source>
</evidence>
<feature type="transmembrane region" description="Helical" evidence="3">
    <location>
        <begin position="79"/>
        <end position="97"/>
    </location>
</feature>
<dbReference type="Pfam" id="PF00990">
    <property type="entry name" value="GGDEF"/>
    <property type="match status" value="1"/>
</dbReference>
<dbReference type="SMART" id="SM00267">
    <property type="entry name" value="GGDEF"/>
    <property type="match status" value="1"/>
</dbReference>
<comment type="catalytic activity">
    <reaction evidence="2">
        <text>2 GTP = 3',3'-c-di-GMP + 2 diphosphate</text>
        <dbReference type="Rhea" id="RHEA:24898"/>
        <dbReference type="ChEBI" id="CHEBI:33019"/>
        <dbReference type="ChEBI" id="CHEBI:37565"/>
        <dbReference type="ChEBI" id="CHEBI:58805"/>
        <dbReference type="EC" id="2.7.7.65"/>
    </reaction>
</comment>
<proteinExistence type="predicted"/>
<dbReference type="PANTHER" id="PTHR45138:SF9">
    <property type="entry name" value="DIGUANYLATE CYCLASE DGCM-RELATED"/>
    <property type="match status" value="1"/>
</dbReference>
<keyword evidence="3" id="KW-0472">Membrane</keyword>
<dbReference type="OrthoDB" id="9805474at2"/>
<dbReference type="CDD" id="cd01949">
    <property type="entry name" value="GGDEF"/>
    <property type="match status" value="1"/>
</dbReference>
<gene>
    <name evidence="5" type="ORF">NB231_07197</name>
</gene>
<dbReference type="RefSeq" id="WP_005000911.1">
    <property type="nucleotide sequence ID" value="NZ_CH672427.1"/>
</dbReference>
<feature type="transmembrane region" description="Helical" evidence="3">
    <location>
        <begin position="126"/>
        <end position="146"/>
    </location>
</feature>
<organism evidence="5 6">
    <name type="scientific">Nitrococcus mobilis Nb-231</name>
    <dbReference type="NCBI Taxonomy" id="314278"/>
    <lineage>
        <taxon>Bacteria</taxon>
        <taxon>Pseudomonadati</taxon>
        <taxon>Pseudomonadota</taxon>
        <taxon>Gammaproteobacteria</taxon>
        <taxon>Chromatiales</taxon>
        <taxon>Ectothiorhodospiraceae</taxon>
        <taxon>Nitrococcus</taxon>
    </lineage>
</organism>
<evidence type="ECO:0000256" key="2">
    <source>
        <dbReference type="ARBA" id="ARBA00034247"/>
    </source>
</evidence>
<dbReference type="SUPFAM" id="SSF55073">
    <property type="entry name" value="Nucleotide cyclase"/>
    <property type="match status" value="1"/>
</dbReference>
<dbReference type="PANTHER" id="PTHR45138">
    <property type="entry name" value="REGULATORY COMPONENTS OF SENSORY TRANSDUCTION SYSTEM"/>
    <property type="match status" value="1"/>
</dbReference>
<keyword evidence="3" id="KW-0812">Transmembrane</keyword>
<reference evidence="5 6" key="1">
    <citation type="submission" date="2006-02" db="EMBL/GenBank/DDBJ databases">
        <authorList>
            <person name="Waterbury J."/>
            <person name="Ferriera S."/>
            <person name="Johnson J."/>
            <person name="Kravitz S."/>
            <person name="Halpern A."/>
            <person name="Remington K."/>
            <person name="Beeson K."/>
            <person name="Tran B."/>
            <person name="Rogers Y.-H."/>
            <person name="Friedman R."/>
            <person name="Venter J.C."/>
        </authorList>
    </citation>
    <scope>NUCLEOTIDE SEQUENCE [LARGE SCALE GENOMIC DNA]</scope>
    <source>
        <strain evidence="5 6">Nb-231</strain>
    </source>
</reference>
<dbReference type="STRING" id="314278.NB231_07197"/>